<dbReference type="EMBL" id="NEVU01000001">
    <property type="protein sequence ID" value="OZI77799.1"/>
    <property type="molecule type" value="Genomic_DNA"/>
</dbReference>
<comment type="caution">
    <text evidence="4">The sequence shown here is derived from an EMBL/GenBank/DDBJ whole genome shotgun (WGS) entry which is preliminary data.</text>
</comment>
<dbReference type="InterPro" id="IPR025485">
    <property type="entry name" value="DUF4377"/>
</dbReference>
<dbReference type="PANTHER" id="PTHR35535">
    <property type="entry name" value="HEAT SHOCK PROTEIN HSLJ"/>
    <property type="match status" value="1"/>
</dbReference>
<feature type="domain" description="DUF306" evidence="2">
    <location>
        <begin position="40"/>
        <end position="152"/>
    </location>
</feature>
<keyword evidence="1" id="KW-0732">Signal</keyword>
<dbReference type="InterPro" id="IPR005184">
    <property type="entry name" value="DUF306_Meta_HslJ"/>
</dbReference>
<evidence type="ECO:0000256" key="1">
    <source>
        <dbReference type="SAM" id="SignalP"/>
    </source>
</evidence>
<feature type="domain" description="DUF4377" evidence="3">
    <location>
        <begin position="173"/>
        <end position="258"/>
    </location>
</feature>
<evidence type="ECO:0000259" key="3">
    <source>
        <dbReference type="Pfam" id="PF14302"/>
    </source>
</evidence>
<protein>
    <submittedName>
        <fullName evidence="4">Meta/HslJ family protein 1</fullName>
    </submittedName>
</protein>
<evidence type="ECO:0000259" key="2">
    <source>
        <dbReference type="Pfam" id="PF03724"/>
    </source>
</evidence>
<dbReference type="PROSITE" id="PS51257">
    <property type="entry name" value="PROKAR_LIPOPROTEIN"/>
    <property type="match status" value="1"/>
</dbReference>
<dbReference type="Pfam" id="PF14302">
    <property type="entry name" value="DUF4377"/>
    <property type="match status" value="1"/>
</dbReference>
<evidence type="ECO:0000313" key="4">
    <source>
        <dbReference type="EMBL" id="OZI77799.1"/>
    </source>
</evidence>
<gene>
    <name evidence="4" type="ORF">CAL22_04520</name>
</gene>
<feature type="chain" id="PRO_5012017581" evidence="1">
    <location>
        <begin position="22"/>
        <end position="261"/>
    </location>
</feature>
<evidence type="ECO:0000313" key="5">
    <source>
        <dbReference type="Proteomes" id="UP000216429"/>
    </source>
</evidence>
<reference evidence="5" key="1">
    <citation type="submission" date="2017-05" db="EMBL/GenBank/DDBJ databases">
        <title>Complete and WGS of Bordetella genogroups.</title>
        <authorList>
            <person name="Spilker T."/>
            <person name="Lipuma J."/>
        </authorList>
    </citation>
    <scope>NUCLEOTIDE SEQUENCE [LARGE SCALE GENOMIC DNA]</scope>
    <source>
        <strain evidence="5">AU6712</strain>
    </source>
</reference>
<dbReference type="RefSeq" id="WP_094810762.1">
    <property type="nucleotide sequence ID" value="NZ_NEVU01000001.1"/>
</dbReference>
<dbReference type="Gene3D" id="2.40.128.270">
    <property type="match status" value="1"/>
</dbReference>
<sequence>MKKHLLLAPMLAALLAGCAPASAPREESTTMNAAAAALPLTAYTWRLSGATDAGGQAILRTGVERGLRLSFTPDALNIQGGCNTQFGGYKLAGDVLTVANLAASMKACEPALMRLDADVARVFQGALRLNRTGGAAAPGLQLTAADGSVLTFAGEPTAETRYGGAGETIFLEVAGATTACNHPMMPGQRCLQVRERRYSESGVALPPQADWQPLYQGIEGYQHHDGVRTVLRVKRYTRQQPPADAPDKVYVLDMVVEQQVR</sequence>
<dbReference type="InterPro" id="IPR053147">
    <property type="entry name" value="Hsp_HslJ-like"/>
</dbReference>
<accession>A0A261VUT9</accession>
<dbReference type="InterPro" id="IPR038670">
    <property type="entry name" value="HslJ-like_sf"/>
</dbReference>
<dbReference type="AlphaFoldDB" id="A0A261VUT9"/>
<dbReference type="OrthoDB" id="7871744at2"/>
<dbReference type="PANTHER" id="PTHR35535:SF2">
    <property type="entry name" value="DUF306 DOMAIN-CONTAINING PROTEIN"/>
    <property type="match status" value="1"/>
</dbReference>
<organism evidence="4 5">
    <name type="scientific">Bordetella genomosp. 12</name>
    <dbReference type="NCBI Taxonomy" id="463035"/>
    <lineage>
        <taxon>Bacteria</taxon>
        <taxon>Pseudomonadati</taxon>
        <taxon>Pseudomonadota</taxon>
        <taxon>Betaproteobacteria</taxon>
        <taxon>Burkholderiales</taxon>
        <taxon>Alcaligenaceae</taxon>
        <taxon>Bordetella</taxon>
    </lineage>
</organism>
<name>A0A261VUT9_9BORD</name>
<dbReference type="Proteomes" id="UP000216429">
    <property type="component" value="Unassembled WGS sequence"/>
</dbReference>
<dbReference type="Pfam" id="PF03724">
    <property type="entry name" value="META"/>
    <property type="match status" value="1"/>
</dbReference>
<proteinExistence type="predicted"/>
<feature type="signal peptide" evidence="1">
    <location>
        <begin position="1"/>
        <end position="21"/>
    </location>
</feature>
<keyword evidence="5" id="KW-1185">Reference proteome</keyword>